<proteinExistence type="predicted"/>
<dbReference type="Proteomes" id="UP000605259">
    <property type="component" value="Unassembled WGS sequence"/>
</dbReference>
<organism evidence="1 2">
    <name type="scientific">Priestia taiwanensis</name>
    <dbReference type="NCBI Taxonomy" id="1347902"/>
    <lineage>
        <taxon>Bacteria</taxon>
        <taxon>Bacillati</taxon>
        <taxon>Bacillota</taxon>
        <taxon>Bacilli</taxon>
        <taxon>Bacillales</taxon>
        <taxon>Bacillaceae</taxon>
        <taxon>Priestia</taxon>
    </lineage>
</organism>
<dbReference type="RefSeq" id="WP_188387201.1">
    <property type="nucleotide sequence ID" value="NZ_BMFK01000001.1"/>
</dbReference>
<evidence type="ECO:0008006" key="3">
    <source>
        <dbReference type="Google" id="ProtNLM"/>
    </source>
</evidence>
<reference evidence="1" key="2">
    <citation type="submission" date="2020-09" db="EMBL/GenBank/DDBJ databases">
        <authorList>
            <person name="Sun Q."/>
            <person name="Zhou Y."/>
        </authorList>
    </citation>
    <scope>NUCLEOTIDE SEQUENCE</scope>
    <source>
        <strain evidence="1">CGMCC 1.12698</strain>
    </source>
</reference>
<evidence type="ECO:0000313" key="2">
    <source>
        <dbReference type="Proteomes" id="UP000605259"/>
    </source>
</evidence>
<accession>A0A917ALL5</accession>
<dbReference type="AlphaFoldDB" id="A0A917ALL5"/>
<protein>
    <recommendedName>
        <fullName evidence="3">Lipoprotein</fullName>
    </recommendedName>
</protein>
<name>A0A917ALL5_9BACI</name>
<sequence>MQKKLALCFLTLLMTALIGCGSNYHKDMKLVSKVEIEQIISGGDIIETSSSLGEHTINSIKEIIKKIN</sequence>
<dbReference type="PROSITE" id="PS51257">
    <property type="entry name" value="PROKAR_LIPOPROTEIN"/>
    <property type="match status" value="1"/>
</dbReference>
<evidence type="ECO:0000313" key="1">
    <source>
        <dbReference type="EMBL" id="GGE60684.1"/>
    </source>
</evidence>
<keyword evidence="2" id="KW-1185">Reference proteome</keyword>
<comment type="caution">
    <text evidence="1">The sequence shown here is derived from an EMBL/GenBank/DDBJ whole genome shotgun (WGS) entry which is preliminary data.</text>
</comment>
<dbReference type="EMBL" id="BMFK01000001">
    <property type="protein sequence ID" value="GGE60684.1"/>
    <property type="molecule type" value="Genomic_DNA"/>
</dbReference>
<reference evidence="1" key="1">
    <citation type="journal article" date="2014" name="Int. J. Syst. Evol. Microbiol.">
        <title>Complete genome sequence of Corynebacterium casei LMG S-19264T (=DSM 44701T), isolated from a smear-ripened cheese.</title>
        <authorList>
            <consortium name="US DOE Joint Genome Institute (JGI-PGF)"/>
            <person name="Walter F."/>
            <person name="Albersmeier A."/>
            <person name="Kalinowski J."/>
            <person name="Ruckert C."/>
        </authorList>
    </citation>
    <scope>NUCLEOTIDE SEQUENCE</scope>
    <source>
        <strain evidence="1">CGMCC 1.12698</strain>
    </source>
</reference>
<gene>
    <name evidence="1" type="ORF">GCM10007140_08760</name>
</gene>